<evidence type="ECO:0000259" key="2">
    <source>
        <dbReference type="Pfam" id="PF00270"/>
    </source>
</evidence>
<dbReference type="GO" id="GO:0005524">
    <property type="term" value="F:ATP binding"/>
    <property type="evidence" value="ECO:0007669"/>
    <property type="project" value="InterPro"/>
</dbReference>
<dbReference type="InterPro" id="IPR011545">
    <property type="entry name" value="DEAD/DEAH_box_helicase_dom"/>
</dbReference>
<accession>A0A843VBT1</accession>
<dbReference type="GO" id="GO:0003676">
    <property type="term" value="F:nucleic acid binding"/>
    <property type="evidence" value="ECO:0007669"/>
    <property type="project" value="InterPro"/>
</dbReference>
<dbReference type="SUPFAM" id="SSF52540">
    <property type="entry name" value="P-loop containing nucleoside triphosphate hydrolases"/>
    <property type="match status" value="1"/>
</dbReference>
<evidence type="ECO:0000256" key="1">
    <source>
        <dbReference type="SAM" id="MobiDB-lite"/>
    </source>
</evidence>
<feature type="non-terminal residue" evidence="3">
    <location>
        <position position="352"/>
    </location>
</feature>
<dbReference type="InterPro" id="IPR027417">
    <property type="entry name" value="P-loop_NTPase"/>
</dbReference>
<feature type="region of interest" description="Disordered" evidence="1">
    <location>
        <begin position="33"/>
        <end position="53"/>
    </location>
</feature>
<dbReference type="EMBL" id="NMUH01001470">
    <property type="protein sequence ID" value="MQL92646.1"/>
    <property type="molecule type" value="Genomic_DNA"/>
</dbReference>
<reference evidence="3" key="1">
    <citation type="submission" date="2017-07" db="EMBL/GenBank/DDBJ databases">
        <title>Taro Niue Genome Assembly and Annotation.</title>
        <authorList>
            <person name="Atibalentja N."/>
            <person name="Keating K."/>
            <person name="Fields C.J."/>
        </authorList>
    </citation>
    <scope>NUCLEOTIDE SEQUENCE</scope>
    <source>
        <strain evidence="3">Niue_2</strain>
        <tissue evidence="3">Leaf</tissue>
    </source>
</reference>
<dbReference type="PANTHER" id="PTHR33972:SF2">
    <property type="entry name" value="OS04G0606700 PROTEIN"/>
    <property type="match status" value="1"/>
</dbReference>
<comment type="caution">
    <text evidence="3">The sequence shown here is derived from an EMBL/GenBank/DDBJ whole genome shotgun (WGS) entry which is preliminary data.</text>
</comment>
<keyword evidence="4" id="KW-1185">Reference proteome</keyword>
<evidence type="ECO:0000313" key="4">
    <source>
        <dbReference type="Proteomes" id="UP000652761"/>
    </source>
</evidence>
<feature type="domain" description="DEAD/DEAH-box helicase" evidence="2">
    <location>
        <begin position="169"/>
        <end position="241"/>
    </location>
</feature>
<feature type="region of interest" description="Disordered" evidence="1">
    <location>
        <begin position="271"/>
        <end position="302"/>
    </location>
</feature>
<evidence type="ECO:0000313" key="3">
    <source>
        <dbReference type="EMBL" id="MQL92646.1"/>
    </source>
</evidence>
<dbReference type="Pfam" id="PF00270">
    <property type="entry name" value="DEAD"/>
    <property type="match status" value="1"/>
</dbReference>
<dbReference type="Proteomes" id="UP000652761">
    <property type="component" value="Unassembled WGS sequence"/>
</dbReference>
<name>A0A843VBT1_COLES</name>
<gene>
    <name evidence="3" type="ORF">Taro_025275</name>
</gene>
<sequence>LLQPSSRFLGLWWRSGGSEKHVQILEVVLEQESGGDGGGDVGVSSPEGTATGGEATRRLEDLIHGILARRATPEWLSFIPGSSYWVPPRKSYRLVEVLGRAASPLTKEEVMSLTTAQGWPCAAHLFGGYFSGRLAATQEELSWWSCPFLQLGLVDNLRGDGQRPPVPEQVVIGTPGTIKKWISAKKLSMWEMKILVFDKADHLLAEDGFRDDSEQIMREVREAVLATSVNVIKIVTVSGSPSSERTPPLPSGLGLIATVASSSAPTVPTVTAVGASSESPPVVAGHSTHSPDAPVGSMPEDVGSLQEGRGVGILREREKDNIDIDLALLQGVNLSVDQDLALAQAQRGLLKH</sequence>
<dbReference type="Gene3D" id="3.40.50.300">
    <property type="entry name" value="P-loop containing nucleotide triphosphate hydrolases"/>
    <property type="match status" value="1"/>
</dbReference>
<protein>
    <recommendedName>
        <fullName evidence="2">DEAD/DEAH-box helicase domain-containing protein</fullName>
    </recommendedName>
</protein>
<organism evidence="3 4">
    <name type="scientific">Colocasia esculenta</name>
    <name type="common">Wild taro</name>
    <name type="synonym">Arum esculentum</name>
    <dbReference type="NCBI Taxonomy" id="4460"/>
    <lineage>
        <taxon>Eukaryota</taxon>
        <taxon>Viridiplantae</taxon>
        <taxon>Streptophyta</taxon>
        <taxon>Embryophyta</taxon>
        <taxon>Tracheophyta</taxon>
        <taxon>Spermatophyta</taxon>
        <taxon>Magnoliopsida</taxon>
        <taxon>Liliopsida</taxon>
        <taxon>Araceae</taxon>
        <taxon>Aroideae</taxon>
        <taxon>Colocasieae</taxon>
        <taxon>Colocasia</taxon>
    </lineage>
</organism>
<dbReference type="OrthoDB" id="1095098at2759"/>
<dbReference type="PANTHER" id="PTHR33972">
    <property type="entry name" value="EXPRESSED PROTEIN"/>
    <property type="match status" value="1"/>
</dbReference>
<dbReference type="AlphaFoldDB" id="A0A843VBT1"/>
<proteinExistence type="predicted"/>